<keyword evidence="3" id="KW-1185">Reference proteome</keyword>
<dbReference type="Proteomes" id="UP000054270">
    <property type="component" value="Unassembled WGS sequence"/>
</dbReference>
<gene>
    <name evidence="2" type="ORF">HYPSUDRAFT_67357</name>
</gene>
<feature type="compositionally biased region" description="Polar residues" evidence="1">
    <location>
        <begin position="169"/>
        <end position="183"/>
    </location>
</feature>
<evidence type="ECO:0000313" key="2">
    <source>
        <dbReference type="EMBL" id="KJA22053.1"/>
    </source>
</evidence>
<accession>A0A0D2MEM4</accession>
<dbReference type="EMBL" id="KN817553">
    <property type="protein sequence ID" value="KJA22053.1"/>
    <property type="molecule type" value="Genomic_DNA"/>
</dbReference>
<feature type="compositionally biased region" description="Basic and acidic residues" evidence="1">
    <location>
        <begin position="204"/>
        <end position="213"/>
    </location>
</feature>
<feature type="compositionally biased region" description="Basic and acidic residues" evidence="1">
    <location>
        <begin position="154"/>
        <end position="168"/>
    </location>
</feature>
<name>A0A0D2MEM4_HYPSF</name>
<evidence type="ECO:0000256" key="1">
    <source>
        <dbReference type="SAM" id="MobiDB-lite"/>
    </source>
</evidence>
<feature type="region of interest" description="Disordered" evidence="1">
    <location>
        <begin position="94"/>
        <end position="214"/>
    </location>
</feature>
<proteinExistence type="predicted"/>
<organism evidence="2 3">
    <name type="scientific">Hypholoma sublateritium (strain FD-334 SS-4)</name>
    <dbReference type="NCBI Taxonomy" id="945553"/>
    <lineage>
        <taxon>Eukaryota</taxon>
        <taxon>Fungi</taxon>
        <taxon>Dikarya</taxon>
        <taxon>Basidiomycota</taxon>
        <taxon>Agaricomycotina</taxon>
        <taxon>Agaricomycetes</taxon>
        <taxon>Agaricomycetidae</taxon>
        <taxon>Agaricales</taxon>
        <taxon>Agaricineae</taxon>
        <taxon>Strophariaceae</taxon>
        <taxon>Hypholoma</taxon>
    </lineage>
</organism>
<protein>
    <submittedName>
        <fullName evidence="2">Uncharacterized protein</fullName>
    </submittedName>
</protein>
<sequence>MFASAKDVEIEGSTLLTVAHDYIHNEHHYQSPEIVINVLPPAPAPSLPGSISHFDEHWIRFDWSAFFWSASVPFLPEYRLEVDDLRAKLQQRIHELQKKRRTKDAERTQTRRRKPSGRPPPGPRSTVKTGPAAHGASPPSSVIYSTDPAHAQHSHSESDADKEGDEQTPHINNTPFPLNSYTSADFRAYEGLYENPPDTNEEGVPNREPHPNDFDFEAQPPIPPVHSEYWHACNAWYAWYAHCMASWQASCAAWMAAVMSWSPPWLGMCAPSWLGAWAPWR</sequence>
<evidence type="ECO:0000313" key="3">
    <source>
        <dbReference type="Proteomes" id="UP000054270"/>
    </source>
</evidence>
<reference evidence="3" key="1">
    <citation type="submission" date="2014-04" db="EMBL/GenBank/DDBJ databases">
        <title>Evolutionary Origins and Diversification of the Mycorrhizal Mutualists.</title>
        <authorList>
            <consortium name="DOE Joint Genome Institute"/>
            <consortium name="Mycorrhizal Genomics Consortium"/>
            <person name="Kohler A."/>
            <person name="Kuo A."/>
            <person name="Nagy L.G."/>
            <person name="Floudas D."/>
            <person name="Copeland A."/>
            <person name="Barry K.W."/>
            <person name="Cichocki N."/>
            <person name="Veneault-Fourrey C."/>
            <person name="LaButti K."/>
            <person name="Lindquist E.A."/>
            <person name="Lipzen A."/>
            <person name="Lundell T."/>
            <person name="Morin E."/>
            <person name="Murat C."/>
            <person name="Riley R."/>
            <person name="Ohm R."/>
            <person name="Sun H."/>
            <person name="Tunlid A."/>
            <person name="Henrissat B."/>
            <person name="Grigoriev I.V."/>
            <person name="Hibbett D.S."/>
            <person name="Martin F."/>
        </authorList>
    </citation>
    <scope>NUCLEOTIDE SEQUENCE [LARGE SCALE GENOMIC DNA]</scope>
    <source>
        <strain evidence="3">FD-334 SS-4</strain>
    </source>
</reference>
<dbReference type="AlphaFoldDB" id="A0A0D2MEM4"/>